<dbReference type="Proteomes" id="UP001295444">
    <property type="component" value="Chromosome 05"/>
</dbReference>
<feature type="compositionally biased region" description="Basic and acidic residues" evidence="1">
    <location>
        <begin position="268"/>
        <end position="281"/>
    </location>
</feature>
<protein>
    <submittedName>
        <fullName evidence="2">Uncharacterized protein</fullName>
    </submittedName>
</protein>
<reference evidence="2" key="1">
    <citation type="submission" date="2022-03" db="EMBL/GenBank/DDBJ databases">
        <authorList>
            <person name="Alioto T."/>
            <person name="Alioto T."/>
            <person name="Gomez Garrido J."/>
        </authorList>
    </citation>
    <scope>NUCLEOTIDE SEQUENCE</scope>
</reference>
<feature type="region of interest" description="Disordered" evidence="1">
    <location>
        <begin position="200"/>
        <end position="295"/>
    </location>
</feature>
<gene>
    <name evidence="2" type="ORF">PECUL_23A046520</name>
</gene>
<dbReference type="EMBL" id="OW240916">
    <property type="protein sequence ID" value="CAH2293786.1"/>
    <property type="molecule type" value="Genomic_DNA"/>
</dbReference>
<evidence type="ECO:0000313" key="3">
    <source>
        <dbReference type="Proteomes" id="UP001295444"/>
    </source>
</evidence>
<keyword evidence="3" id="KW-1185">Reference proteome</keyword>
<accession>A0AAD1S9B3</accession>
<evidence type="ECO:0000313" key="2">
    <source>
        <dbReference type="EMBL" id="CAH2293786.1"/>
    </source>
</evidence>
<organism evidence="2 3">
    <name type="scientific">Pelobates cultripes</name>
    <name type="common">Western spadefoot toad</name>
    <dbReference type="NCBI Taxonomy" id="61616"/>
    <lineage>
        <taxon>Eukaryota</taxon>
        <taxon>Metazoa</taxon>
        <taxon>Chordata</taxon>
        <taxon>Craniata</taxon>
        <taxon>Vertebrata</taxon>
        <taxon>Euteleostomi</taxon>
        <taxon>Amphibia</taxon>
        <taxon>Batrachia</taxon>
        <taxon>Anura</taxon>
        <taxon>Pelobatoidea</taxon>
        <taxon>Pelobatidae</taxon>
        <taxon>Pelobates</taxon>
    </lineage>
</organism>
<proteinExistence type="predicted"/>
<feature type="compositionally biased region" description="Low complexity" evidence="1">
    <location>
        <begin position="213"/>
        <end position="232"/>
    </location>
</feature>
<name>A0AAD1S9B3_PELCU</name>
<sequence>MEDFLLRAGALADTAETIQITAQEAESILWPNTTADLTHTDSIKDLYNDLMKLKRREVDLDLHGTFISDYYRAKRIPRGFRVRNSPTIGRQNPGFCKKWIGIANKCSLDWMIIVVEEVKNELVFTKESINKFEMSHVTTLNATTSTQYMVKLQDEIMRYRNDLIRFKKQKVEKVEKVNFDYTHHQVYHWISGERRRLPFQRNRQRTRKPQFLSIDTSSADSTSETDTRATSSQGGLIRDTQQTQSSTFLGAERHTNDPPGKYQRTRRGSKDADLSEEDRGTRSINTRSKPPTRRT</sequence>
<dbReference type="AlphaFoldDB" id="A0AAD1S9B3"/>
<evidence type="ECO:0000256" key="1">
    <source>
        <dbReference type="SAM" id="MobiDB-lite"/>
    </source>
</evidence>
<feature type="compositionally biased region" description="Polar residues" evidence="1">
    <location>
        <begin position="239"/>
        <end position="248"/>
    </location>
</feature>